<dbReference type="Proteomes" id="UP000610862">
    <property type="component" value="Unassembled WGS sequence"/>
</dbReference>
<name>A0A926E3W7_9FIRM</name>
<accession>A0A926E3W7</accession>
<comment type="caution">
    <text evidence="1">The sequence shown here is derived from an EMBL/GenBank/DDBJ whole genome shotgun (WGS) entry which is preliminary data.</text>
</comment>
<dbReference type="AlphaFoldDB" id="A0A926E3W7"/>
<gene>
    <name evidence="1" type="ORF">H8692_00970</name>
</gene>
<reference evidence="1" key="1">
    <citation type="submission" date="2020-08" db="EMBL/GenBank/DDBJ databases">
        <title>Genome public.</title>
        <authorList>
            <person name="Liu C."/>
            <person name="Sun Q."/>
        </authorList>
    </citation>
    <scope>NUCLEOTIDE SEQUENCE</scope>
    <source>
        <strain evidence="1">NSJ-24</strain>
    </source>
</reference>
<keyword evidence="2" id="KW-1185">Reference proteome</keyword>
<protein>
    <submittedName>
        <fullName evidence="1">Uncharacterized protein</fullName>
    </submittedName>
</protein>
<organism evidence="1 2">
    <name type="scientific">Lentihominibacter hominis</name>
    <dbReference type="NCBI Taxonomy" id="2763645"/>
    <lineage>
        <taxon>Bacteria</taxon>
        <taxon>Bacillati</taxon>
        <taxon>Bacillota</taxon>
        <taxon>Clostridia</taxon>
        <taxon>Peptostreptococcales</taxon>
        <taxon>Anaerovoracaceae</taxon>
        <taxon>Lentihominibacter</taxon>
    </lineage>
</organism>
<sequence length="801" mass="94865">MECILREYTDAEKAKILFSHLQASDLDIEYIREIYRRCNQLVKNRSYSPRVIDRFLKESDPRIYSASQYAEELLGWMKYPEKFWEGIFREFSEEAKIIASIVVISYTPVSIADIRATYSSYIRHYGGICEPKTFENCISELEETVLITYFEEESDKIMVEFENPSIVDFLSEYVFKNQEFYIPRLIRSSIFYDQLLMILEHFSCHDEKINDMVRKRCVREFYKMPMRLEEYGDPQMGEVINPFESDWSGRAFHLMRVSDDGPGGIIWEFIRSFADDFFCNIEENKNFDGTAEMMNFVGLIKVCLKSGMYFDGKTLMDQYWAHCATYKDYEGFGQFEEVFPDVYSERKYEYYSFMKANVKDIILQTLNYYEENELFEEEDLLVDDIPFILKDWGLYYTKRFKSSVKEIAGRYSERPEYNKHSFTHLEGKNIYRETDYDQAKKEGYEILFGKYSECSSEQVEEIIKQKKFSKEREAYLIEAVQSEAPWYLYEFMTDESSIDILRILEEKSLFEFAVSDIRLFVFSVCYIMSNESKPLIRNFVDFCIDYTRGLLYKEVPMVSETQFRKSEPYKTYVANDPDLENLLFTYMLGRSGKWIFIKQDFIALFWLCQALICDSELDWDTVFETDWNPFFVKSRDGEKAVYFPDFINPSNSEWIRKIQIIMNEIDANGFRDCYVIPKLKGFLEKYSSDVSGTVNFLNDIRWSLDIDSDGELQGGSAIMTDTMVLADNLGIADIMEAADVFSEDSLKLLFKRKDICIDYGGYRTIELYKERDKDYLERSGIFNALRYYLNKVEDFVKANSQ</sequence>
<evidence type="ECO:0000313" key="2">
    <source>
        <dbReference type="Proteomes" id="UP000610862"/>
    </source>
</evidence>
<proteinExistence type="predicted"/>
<dbReference type="EMBL" id="JACRTA010000001">
    <property type="protein sequence ID" value="MBC8567335.1"/>
    <property type="molecule type" value="Genomic_DNA"/>
</dbReference>
<evidence type="ECO:0000313" key="1">
    <source>
        <dbReference type="EMBL" id="MBC8567335.1"/>
    </source>
</evidence>